<dbReference type="EMBL" id="MHLE01000005">
    <property type="protein sequence ID" value="OGZ03323.1"/>
    <property type="molecule type" value="Genomic_DNA"/>
</dbReference>
<proteinExistence type="predicted"/>
<evidence type="ECO:0000313" key="2">
    <source>
        <dbReference type="Proteomes" id="UP000178599"/>
    </source>
</evidence>
<name>A0A1G2CPK6_9BACT</name>
<comment type="caution">
    <text evidence="1">The sequence shown here is derived from an EMBL/GenBank/DDBJ whole genome shotgun (WGS) entry which is preliminary data.</text>
</comment>
<protein>
    <submittedName>
        <fullName evidence="1">Uncharacterized protein</fullName>
    </submittedName>
</protein>
<reference evidence="1 2" key="1">
    <citation type="journal article" date="2016" name="Nat. Commun.">
        <title>Thousands of microbial genomes shed light on interconnected biogeochemical processes in an aquifer system.</title>
        <authorList>
            <person name="Anantharaman K."/>
            <person name="Brown C.T."/>
            <person name="Hug L.A."/>
            <person name="Sharon I."/>
            <person name="Castelle C.J."/>
            <person name="Probst A.J."/>
            <person name="Thomas B.C."/>
            <person name="Singh A."/>
            <person name="Wilkins M.J."/>
            <person name="Karaoz U."/>
            <person name="Brodie E.L."/>
            <person name="Williams K.H."/>
            <person name="Hubbard S.S."/>
            <person name="Banfield J.F."/>
        </authorList>
    </citation>
    <scope>NUCLEOTIDE SEQUENCE [LARGE SCALE GENOMIC DNA]</scope>
</reference>
<evidence type="ECO:0000313" key="1">
    <source>
        <dbReference type="EMBL" id="OGZ03323.1"/>
    </source>
</evidence>
<dbReference type="Proteomes" id="UP000178599">
    <property type="component" value="Unassembled WGS sequence"/>
</dbReference>
<gene>
    <name evidence="1" type="ORF">A2390_02985</name>
</gene>
<accession>A0A1G2CPK6</accession>
<dbReference type="AlphaFoldDB" id="A0A1G2CPK6"/>
<sequence length="188" mass="22647">MNIWPKKTTKEKLARELLRRKENLHFLIENGPTQFIRRKAIKIALFSRMDGFLVSAIIENGIKKEQKEAWKWLSAHKKEIDDYNFSVYLKRIIIRKCPILWKIKAWIELKKIFKEYYLSQGWESFLLGNVLISILEDAPLFWQTIVWKRFSQNLSTTILQLVYQKAENWKKEAEKILLSRKETPYPLF</sequence>
<organism evidence="1 2">
    <name type="scientific">Candidatus Liptonbacteria bacterium RIFOXYB1_FULL_36_10</name>
    <dbReference type="NCBI Taxonomy" id="1798654"/>
    <lineage>
        <taxon>Bacteria</taxon>
        <taxon>Candidatus Liptoniibacteriota</taxon>
    </lineage>
</organism>